<gene>
    <name evidence="1" type="ORF">GPUH_LOCUS12662</name>
</gene>
<evidence type="ECO:0000313" key="2">
    <source>
        <dbReference type="Proteomes" id="UP000271098"/>
    </source>
</evidence>
<keyword evidence="2" id="KW-1185">Reference proteome</keyword>
<dbReference type="WBParaSite" id="GPUH_0001267601-mRNA-1">
    <property type="protein sequence ID" value="GPUH_0001267601-mRNA-1"/>
    <property type="gene ID" value="GPUH_0001267601"/>
</dbReference>
<reference evidence="3" key="1">
    <citation type="submission" date="2016-06" db="UniProtKB">
        <authorList>
            <consortium name="WormBaseParasite"/>
        </authorList>
    </citation>
    <scope>IDENTIFICATION</scope>
</reference>
<name>A0A183DVC1_9BILA</name>
<proteinExistence type="predicted"/>
<evidence type="ECO:0000313" key="3">
    <source>
        <dbReference type="WBParaSite" id="GPUH_0001267601-mRNA-1"/>
    </source>
</evidence>
<dbReference type="AlphaFoldDB" id="A0A183DVC1"/>
<reference evidence="1 2" key="2">
    <citation type="submission" date="2018-11" db="EMBL/GenBank/DDBJ databases">
        <authorList>
            <consortium name="Pathogen Informatics"/>
        </authorList>
    </citation>
    <scope>NUCLEOTIDE SEQUENCE [LARGE SCALE GENOMIC DNA]</scope>
</reference>
<dbReference type="EMBL" id="UYRT01079500">
    <property type="protein sequence ID" value="VDN20842.1"/>
    <property type="molecule type" value="Genomic_DNA"/>
</dbReference>
<evidence type="ECO:0000313" key="1">
    <source>
        <dbReference type="EMBL" id="VDN20842.1"/>
    </source>
</evidence>
<sequence>MFLQLLCIIAIILERNRELVFSGKLDLDQLISTAFRRYCSEHGISDRNDMTPFYELDDSDLSTNSTANYLARTVIDLLLSGTCMSRRKLTTFMPSDALALTPTSSDRPDEQIYSCSIS</sequence>
<protein>
    <submittedName>
        <fullName evidence="3">Phosphorylase b kinase regulatory subunit</fullName>
    </submittedName>
</protein>
<accession>A0A183DVC1</accession>
<dbReference type="GO" id="GO:0005977">
    <property type="term" value="P:glycogen metabolic process"/>
    <property type="evidence" value="ECO:0007669"/>
    <property type="project" value="UniProtKB-UniPathway"/>
</dbReference>
<dbReference type="OrthoDB" id="5971574at2759"/>
<dbReference type="Proteomes" id="UP000271098">
    <property type="component" value="Unassembled WGS sequence"/>
</dbReference>
<organism evidence="3">
    <name type="scientific">Gongylonema pulchrum</name>
    <dbReference type="NCBI Taxonomy" id="637853"/>
    <lineage>
        <taxon>Eukaryota</taxon>
        <taxon>Metazoa</taxon>
        <taxon>Ecdysozoa</taxon>
        <taxon>Nematoda</taxon>
        <taxon>Chromadorea</taxon>
        <taxon>Rhabditida</taxon>
        <taxon>Spirurina</taxon>
        <taxon>Spiruromorpha</taxon>
        <taxon>Spiruroidea</taxon>
        <taxon>Gongylonematidae</taxon>
        <taxon>Gongylonema</taxon>
    </lineage>
</organism>
<dbReference type="UniPathway" id="UPA00163"/>